<dbReference type="AlphaFoldDB" id="A0AAW4P440"/>
<gene>
    <name evidence="1" type="ORF">IM880_17860</name>
</gene>
<accession>A0AAW4P440</accession>
<proteinExistence type="predicted"/>
<name>A0AAW4P440_9GAMM</name>
<comment type="caution">
    <text evidence="1">The sequence shown here is derived from an EMBL/GenBank/DDBJ whole genome shotgun (WGS) entry which is preliminary data.</text>
</comment>
<dbReference type="EMBL" id="JAESHX010000090">
    <property type="protein sequence ID" value="MBW5894081.1"/>
    <property type="molecule type" value="Genomic_DNA"/>
</dbReference>
<evidence type="ECO:0000313" key="2">
    <source>
        <dbReference type="Proteomes" id="UP000696310"/>
    </source>
</evidence>
<evidence type="ECO:0000313" key="1">
    <source>
        <dbReference type="EMBL" id="MBW5894081.1"/>
    </source>
</evidence>
<sequence>MQPISVKNAALSRQVIDLPPDGLIYHRMDGFVNVIRRLTEKSIFTMPCAEQHTLDPWIYVLSHSFLDSRLLSFDGKFFDVKSERKDEGTVGKVRADRSGHCHSGGVPIQANRSRAAI</sequence>
<reference evidence="1" key="2">
    <citation type="submission" date="2021-01" db="EMBL/GenBank/DDBJ databases">
        <authorList>
            <person name="Vargas Peralta D."/>
        </authorList>
    </citation>
    <scope>NUCLEOTIDE SEQUENCE</scope>
    <source>
        <strain evidence="1">A3</strain>
    </source>
</reference>
<organism evidence="1 2">
    <name type="scientific">Pectobacterium polaris</name>
    <dbReference type="NCBI Taxonomy" id="2042057"/>
    <lineage>
        <taxon>Bacteria</taxon>
        <taxon>Pseudomonadati</taxon>
        <taxon>Pseudomonadota</taxon>
        <taxon>Gammaproteobacteria</taxon>
        <taxon>Enterobacterales</taxon>
        <taxon>Pectobacteriaceae</taxon>
        <taxon>Pectobacterium</taxon>
    </lineage>
</organism>
<dbReference type="RefSeq" id="WP_185890165.1">
    <property type="nucleotide sequence ID" value="NZ_JAESHX010000090.1"/>
</dbReference>
<protein>
    <submittedName>
        <fullName evidence="1">Uncharacterized protein</fullName>
    </submittedName>
</protein>
<dbReference type="Proteomes" id="UP000696310">
    <property type="component" value="Unassembled WGS sequence"/>
</dbReference>
<reference evidence="1" key="1">
    <citation type="journal article" date="2021" name="bioRxiv">
        <title>Identification of Pectobacterium species isolated from the soft rot of tetecho (Neobuxbaumia tetetzo), a columnar cactus, and associated metagenomics.</title>
        <authorList>
            <person name="Vargas-Peralta D."/>
            <person name="Narvaez-Barragan D.A."/>
            <person name="de Sandozequi A."/>
            <person name="Romero-Gutierrez M.F."/>
            <person name="Segovia L."/>
            <person name="Martinez-Anaya C."/>
            <person name="Alcaraz L.D."/>
            <person name="de la Torre Almaraz R."/>
        </authorList>
    </citation>
    <scope>NUCLEOTIDE SEQUENCE</scope>
    <source>
        <strain evidence="1">A3</strain>
    </source>
</reference>